<name>A0A3G3JYE7_9BACL</name>
<evidence type="ECO:0000313" key="1">
    <source>
        <dbReference type="EMBL" id="AYQ72861.1"/>
    </source>
</evidence>
<protein>
    <submittedName>
        <fullName evidence="1">Spore gernimation protein GerPD</fullName>
    </submittedName>
</protein>
<dbReference type="EMBL" id="CP033433">
    <property type="protein sequence ID" value="AYQ72861.1"/>
    <property type="molecule type" value="Genomic_DNA"/>
</dbReference>
<proteinExistence type="predicted"/>
<dbReference type="KEGG" id="coh:EAV92_09970"/>
<sequence>MADDVLLQVVNGPVYVGAIRVLGIASSAALLVGDTDSLTLYSYFDTPAESVIVGPLAPFPPLPGEDVE</sequence>
<dbReference type="AlphaFoldDB" id="A0A3G3JYE7"/>
<gene>
    <name evidence="1" type="ORF">EAV92_09970</name>
</gene>
<dbReference type="RefSeq" id="WP_123040943.1">
    <property type="nucleotide sequence ID" value="NZ_CP033433.1"/>
</dbReference>
<organism evidence="1 2">
    <name type="scientific">Cohnella candidum</name>
    <dbReference type="NCBI Taxonomy" id="2674991"/>
    <lineage>
        <taxon>Bacteria</taxon>
        <taxon>Bacillati</taxon>
        <taxon>Bacillota</taxon>
        <taxon>Bacilli</taxon>
        <taxon>Bacillales</taxon>
        <taxon>Paenibacillaceae</taxon>
        <taxon>Cohnella</taxon>
    </lineage>
</organism>
<evidence type="ECO:0000313" key="2">
    <source>
        <dbReference type="Proteomes" id="UP000269097"/>
    </source>
</evidence>
<accession>A0A3G3JYE7</accession>
<dbReference type="Proteomes" id="UP000269097">
    <property type="component" value="Chromosome"/>
</dbReference>
<keyword evidence="2" id="KW-1185">Reference proteome</keyword>
<reference evidence="1 2" key="1">
    <citation type="submission" date="2018-10" db="EMBL/GenBank/DDBJ databases">
        <title>Genome Sequence of Cohnella sp.</title>
        <authorList>
            <person name="Srinivasan S."/>
            <person name="Kim M.K."/>
        </authorList>
    </citation>
    <scope>NUCLEOTIDE SEQUENCE [LARGE SCALE GENOMIC DNA]</scope>
    <source>
        <strain evidence="1 2">18JY8-7</strain>
    </source>
</reference>